<name>A0A553QA56_9TELE</name>
<dbReference type="PANTHER" id="PTHR31909">
    <property type="entry name" value="CHROMOSOME 20 ORF85 FAMILY MEMBER"/>
    <property type="match status" value="1"/>
</dbReference>
<accession>A0A553QA56</accession>
<gene>
    <name evidence="2" type="ORF">DNTS_020533</name>
</gene>
<dbReference type="Pfam" id="PF14945">
    <property type="entry name" value="LLC1"/>
    <property type="match status" value="1"/>
</dbReference>
<evidence type="ECO:0000256" key="1">
    <source>
        <dbReference type="SAM" id="MobiDB-lite"/>
    </source>
</evidence>
<keyword evidence="3" id="KW-1185">Reference proteome</keyword>
<reference evidence="2 3" key="1">
    <citation type="journal article" date="2019" name="Sci. Data">
        <title>Hybrid genome assembly and annotation of Danionella translucida.</title>
        <authorList>
            <person name="Kadobianskyi M."/>
            <person name="Schulze L."/>
            <person name="Schuelke M."/>
            <person name="Judkewitz B."/>
        </authorList>
    </citation>
    <scope>NUCLEOTIDE SEQUENCE [LARGE SCALE GENOMIC DNA]</scope>
    <source>
        <strain evidence="2 3">Bolton</strain>
    </source>
</reference>
<evidence type="ECO:0000313" key="3">
    <source>
        <dbReference type="Proteomes" id="UP000316079"/>
    </source>
</evidence>
<dbReference type="InterPro" id="IPR020339">
    <property type="entry name" value="C20orf85-like"/>
</dbReference>
<protein>
    <submittedName>
        <fullName evidence="2">Uncharacterized protein</fullName>
    </submittedName>
</protein>
<dbReference type="Proteomes" id="UP000316079">
    <property type="component" value="Unassembled WGS sequence"/>
</dbReference>
<organism evidence="2 3">
    <name type="scientific">Danionella cerebrum</name>
    <dbReference type="NCBI Taxonomy" id="2873325"/>
    <lineage>
        <taxon>Eukaryota</taxon>
        <taxon>Metazoa</taxon>
        <taxon>Chordata</taxon>
        <taxon>Craniata</taxon>
        <taxon>Vertebrata</taxon>
        <taxon>Euteleostomi</taxon>
        <taxon>Actinopterygii</taxon>
        <taxon>Neopterygii</taxon>
        <taxon>Teleostei</taxon>
        <taxon>Ostariophysi</taxon>
        <taxon>Cypriniformes</taxon>
        <taxon>Danionidae</taxon>
        <taxon>Danioninae</taxon>
        <taxon>Danionella</taxon>
    </lineage>
</organism>
<proteinExistence type="predicted"/>
<dbReference type="OrthoDB" id="9972212at2759"/>
<dbReference type="EMBL" id="SRMA01026179">
    <property type="protein sequence ID" value="TRY86814.1"/>
    <property type="molecule type" value="Genomic_DNA"/>
</dbReference>
<evidence type="ECO:0000313" key="2">
    <source>
        <dbReference type="EMBL" id="TRY86814.1"/>
    </source>
</evidence>
<feature type="region of interest" description="Disordered" evidence="1">
    <location>
        <begin position="110"/>
        <end position="129"/>
    </location>
</feature>
<dbReference type="PANTHER" id="PTHR31909:SF2">
    <property type="entry name" value="RIKEN CDNA 2410004P03 GENE"/>
    <property type="match status" value="1"/>
</dbReference>
<sequence>MEGMEQDASSYSNMKIMMPLCLVNPCDNTAGFSDIPADIVIWGLPYGFGCNVENDMQCIASRSRSHSHAERQTDMGGNKRESYIQFSNSERIKRTTVMERKGNMRRATSAGYRLPDRPNGPLASKSSVSVFRNSVSRTQNTGETPVNGNDIRDVVKQDQVWRELVRAERTGVKEWEKNWSFMMNFDQLGHPRNETPLPSSVSFYSDRLPNTTNQTFGSRLYTDMGKELIQLDNLLMLTANHRKAKRNPEMQPC</sequence>
<dbReference type="AlphaFoldDB" id="A0A553QA56"/>
<comment type="caution">
    <text evidence="2">The sequence shown here is derived from an EMBL/GenBank/DDBJ whole genome shotgun (WGS) entry which is preliminary data.</text>
</comment>